<dbReference type="SUPFAM" id="SSF57903">
    <property type="entry name" value="FYVE/PHD zinc finger"/>
    <property type="match status" value="1"/>
</dbReference>
<evidence type="ECO:0000313" key="2">
    <source>
        <dbReference type="EMBL" id="PCG76970.1"/>
    </source>
</evidence>
<evidence type="ECO:0008006" key="3">
    <source>
        <dbReference type="Google" id="ProtNLM"/>
    </source>
</evidence>
<dbReference type="AlphaFoldDB" id="A0A2A4JZX8"/>
<gene>
    <name evidence="2" type="ORF">B5V51_8297</name>
</gene>
<dbReference type="EMBL" id="NWSH01000363">
    <property type="protein sequence ID" value="PCG76970.1"/>
    <property type="molecule type" value="Genomic_DNA"/>
</dbReference>
<name>A0A2A4JZX8_HELVI</name>
<proteinExistence type="predicted"/>
<sequence>MSSKKTKCSNVKNPCKFCLQQVNHKTGLQCQGACKKWAHFKCLNYTPGKISDIKAGIIKVTCPCPDCDTEQTKEFLVNPPYTCSNHTCPANNSPTCDSVECPSNIKPKKGPEDHSACKSNKACAEDSVEPPRNSAQRASAPARKNKPPPPAQGKSFFFLRQKRGAGARAKPSSSDPDCSKNQAAMVAALQEMCGTVGQLSIQLKELMCKIVDTQSKST</sequence>
<organism evidence="2">
    <name type="scientific">Heliothis virescens</name>
    <name type="common">Tobacco budworm moth</name>
    <dbReference type="NCBI Taxonomy" id="7102"/>
    <lineage>
        <taxon>Eukaryota</taxon>
        <taxon>Metazoa</taxon>
        <taxon>Ecdysozoa</taxon>
        <taxon>Arthropoda</taxon>
        <taxon>Hexapoda</taxon>
        <taxon>Insecta</taxon>
        <taxon>Pterygota</taxon>
        <taxon>Neoptera</taxon>
        <taxon>Endopterygota</taxon>
        <taxon>Lepidoptera</taxon>
        <taxon>Glossata</taxon>
        <taxon>Ditrysia</taxon>
        <taxon>Noctuoidea</taxon>
        <taxon>Noctuidae</taxon>
        <taxon>Heliothinae</taxon>
        <taxon>Heliothis</taxon>
    </lineage>
</organism>
<feature type="region of interest" description="Disordered" evidence="1">
    <location>
        <begin position="125"/>
        <end position="154"/>
    </location>
</feature>
<reference evidence="2" key="1">
    <citation type="submission" date="2017-09" db="EMBL/GenBank/DDBJ databases">
        <title>Contemporary evolution of a Lepidopteran species, Heliothis virescens, in response to modern agricultural practices.</title>
        <authorList>
            <person name="Fritz M.L."/>
            <person name="Deyonke A.M."/>
            <person name="Papanicolaou A."/>
            <person name="Micinski S."/>
            <person name="Westbrook J."/>
            <person name="Gould F."/>
        </authorList>
    </citation>
    <scope>NUCLEOTIDE SEQUENCE [LARGE SCALE GENOMIC DNA]</scope>
    <source>
        <strain evidence="2">HvINT-</strain>
        <tissue evidence="2">Whole body</tissue>
    </source>
</reference>
<accession>A0A2A4JZX8</accession>
<protein>
    <recommendedName>
        <fullName evidence="3">PHD-type domain-containing protein</fullName>
    </recommendedName>
</protein>
<evidence type="ECO:0000256" key="1">
    <source>
        <dbReference type="SAM" id="MobiDB-lite"/>
    </source>
</evidence>
<comment type="caution">
    <text evidence="2">The sequence shown here is derived from an EMBL/GenBank/DDBJ whole genome shotgun (WGS) entry which is preliminary data.</text>
</comment>
<dbReference type="InterPro" id="IPR011011">
    <property type="entry name" value="Znf_FYVE_PHD"/>
</dbReference>